<evidence type="ECO:0000256" key="3">
    <source>
        <dbReference type="ARBA" id="ARBA00023163"/>
    </source>
</evidence>
<keyword evidence="2 4" id="KW-0238">DNA-binding</keyword>
<evidence type="ECO:0000256" key="1">
    <source>
        <dbReference type="ARBA" id="ARBA00023015"/>
    </source>
</evidence>
<keyword evidence="3" id="KW-0804">Transcription</keyword>
<reference evidence="4" key="1">
    <citation type="submission" date="2018-06" db="EMBL/GenBank/DDBJ databases">
        <authorList>
            <person name="Zhirakovskaya E."/>
        </authorList>
    </citation>
    <scope>NUCLEOTIDE SEQUENCE</scope>
</reference>
<protein>
    <submittedName>
        <fullName evidence="4">FIG050068: DNA-binding protein</fullName>
    </submittedName>
</protein>
<dbReference type="EMBL" id="UOFE01000030">
    <property type="protein sequence ID" value="VAW52830.1"/>
    <property type="molecule type" value="Genomic_DNA"/>
</dbReference>
<dbReference type="InterPro" id="IPR052359">
    <property type="entry name" value="HTH-type_reg/antitoxin"/>
</dbReference>
<dbReference type="PANTHER" id="PTHR36511">
    <property type="entry name" value="MERR FAMILY BACTERIAL REGULATORY PROTEIN"/>
    <property type="match status" value="1"/>
</dbReference>
<dbReference type="AlphaFoldDB" id="A0A3B0WJZ6"/>
<dbReference type="InterPro" id="IPR010982">
    <property type="entry name" value="Lambda_DNA-bd_dom_sf"/>
</dbReference>
<gene>
    <name evidence="4" type="ORF">MNBD_GAMMA05-581</name>
</gene>
<sequence>MQDLHGIGLVDKQTMREFDSFCLPKVKEYTPSQIKEIRLRNKASQAVFAAYLNTGVETVRKWEARGKTRKRPNGTAMKLISIIEKHGIEILGAT</sequence>
<name>A0A3B0WJZ6_9ZZZZ</name>
<accession>A0A3B0WJZ6</accession>
<dbReference type="Gene3D" id="1.10.260.40">
    <property type="entry name" value="lambda repressor-like DNA-binding domains"/>
    <property type="match status" value="1"/>
</dbReference>
<evidence type="ECO:0000313" key="4">
    <source>
        <dbReference type="EMBL" id="VAW52830.1"/>
    </source>
</evidence>
<dbReference type="GO" id="GO:0003677">
    <property type="term" value="F:DNA binding"/>
    <property type="evidence" value="ECO:0007669"/>
    <property type="project" value="UniProtKB-KW"/>
</dbReference>
<proteinExistence type="predicted"/>
<dbReference type="PANTHER" id="PTHR36511:SF3">
    <property type="entry name" value="ANTITOXIN HIGA-2"/>
    <property type="match status" value="1"/>
</dbReference>
<evidence type="ECO:0000256" key="2">
    <source>
        <dbReference type="ARBA" id="ARBA00023125"/>
    </source>
</evidence>
<dbReference type="SUPFAM" id="SSF47413">
    <property type="entry name" value="lambda repressor-like DNA-binding domains"/>
    <property type="match status" value="1"/>
</dbReference>
<organism evidence="4">
    <name type="scientific">hydrothermal vent metagenome</name>
    <dbReference type="NCBI Taxonomy" id="652676"/>
    <lineage>
        <taxon>unclassified sequences</taxon>
        <taxon>metagenomes</taxon>
        <taxon>ecological metagenomes</taxon>
    </lineage>
</organism>
<keyword evidence="1" id="KW-0805">Transcription regulation</keyword>